<reference evidence="5" key="1">
    <citation type="submission" date="2021-01" db="EMBL/GenBank/DDBJ databases">
        <authorList>
            <person name="Kaushik A."/>
        </authorList>
    </citation>
    <scope>NUCLEOTIDE SEQUENCE</scope>
    <source>
        <strain evidence="5">AG1-1A</strain>
    </source>
</reference>
<dbReference type="InterPro" id="IPR001138">
    <property type="entry name" value="Zn2Cys6_DnaBD"/>
</dbReference>
<protein>
    <recommendedName>
        <fullName evidence="4">Zn(2)-C6 fungal-type domain-containing protein</fullName>
    </recommendedName>
</protein>
<dbReference type="PROSITE" id="PS50048">
    <property type="entry name" value="ZN2_CY6_FUNGAL_2"/>
    <property type="match status" value="1"/>
</dbReference>
<dbReference type="PROSITE" id="PS00463">
    <property type="entry name" value="ZN2_CY6_FUNGAL_1"/>
    <property type="match status" value="1"/>
</dbReference>
<organism evidence="5 6">
    <name type="scientific">Rhizoctonia solani</name>
    <dbReference type="NCBI Taxonomy" id="456999"/>
    <lineage>
        <taxon>Eukaryota</taxon>
        <taxon>Fungi</taxon>
        <taxon>Dikarya</taxon>
        <taxon>Basidiomycota</taxon>
        <taxon>Agaricomycotina</taxon>
        <taxon>Agaricomycetes</taxon>
        <taxon>Cantharellales</taxon>
        <taxon>Ceratobasidiaceae</taxon>
        <taxon>Rhizoctonia</taxon>
    </lineage>
</organism>
<dbReference type="GO" id="GO:0005634">
    <property type="term" value="C:nucleus"/>
    <property type="evidence" value="ECO:0007669"/>
    <property type="project" value="UniProtKB-SubCell"/>
</dbReference>
<dbReference type="GO" id="GO:0000981">
    <property type="term" value="F:DNA-binding transcription factor activity, RNA polymerase II-specific"/>
    <property type="evidence" value="ECO:0007669"/>
    <property type="project" value="InterPro"/>
</dbReference>
<sequence>MPRTFTSLGPLPRSTSCLTCHQRRKKCDTFNPSCEMYLKDDHEPFELREDAIGTSGNQSTPSVPMLFRSASISPIVPTELLPSGPFHTGISSIIGSFEDQENTNNANVDCDLSILGAALLYKPNKAISLQNEDRITMASSQDVDHSWFQNQHRATASIFRPSSSEQSFHTASRTTSISFDLKNITRVFCESIPPSVDATQIVRDDYVACVIGGYNYRRMSYWFIAPTPKMHDSLMFHAKKSKRMTWAMYLGAKLFQALDHQSVEVCGPMIQACIAWMDKFGQKCLMNSRSNKSRNDIGEYFLIQLELAFLRFAIADVVSAYNQVKRALPKFFQLVAFNSSLYIECPDGNLVVSFPRALTSPQSELRRFVIYDTIGALVLGTPPLVDYGYENEHEEGLDLIRGIPVTLAGVISQINAWRAQSSGTLGNWQDLERQVLAWKPLSTVLERDPTVDYDSIARTTVQEVKPNVIETTLQGMCRVSSHDSRVQAAVDQILCLGETVANLPICVHMFVHYLVAGLSARLEKHRVYIYEKLASFQAMRVWLFHGPQFNQVLYHLWHGVVARDRVSVYLKQAGDPTEHQLLLFTYNKKMTRVALKPGPPRTSCFTCRRRRKKCDMTKPSCGTCLIGGFECLGYQNPLLRIRRKPPTHHTLPQLKPLPSITSVQKIAETPAPYTLPSQTSEKQPTSITNDTDCDFRPSTLGTALLCRISELTPLVNNTHSTSESQSTENFNRLWPQDKMLLSVYSRASSRETSTTKTTSIHTSRTIESLCQSIPPSVDIAQTMRENRLLRVIDAFRFQRINYWFITPPPATRDFIATKVIISKKIRLILPLGATLFFQTVGLSTQAHDSTIREHGDWAENVEKKVTSSSYDSLSLTEVADQLMVELEVAFFRFALADSVSGYRLLRKSLPRALQLIALDSSLYMEQSNNNLAVSFSRALTSPMFELKRFVVYDTVSSLLLAVPPLLDYGYDQELDSEFDWIRGVPVAIAEAISQINSWRAGSRGTPDSWEALEKRVLAWKTPTLRSEMSTIENTRVTKMAVLESWRDIALIYIYMGMGGISSHDPRVQAAVHRIVQLGETVSNSPIGVHMLTHYVVAGLAARLEKHRIVIYERLMLLKDTRVWLFYGPQMNQILRHLWHGVGAEGAPVTWDDYVQSRSVIIPV</sequence>
<feature type="compositionally biased region" description="Polar residues" evidence="3">
    <location>
        <begin position="675"/>
        <end position="690"/>
    </location>
</feature>
<dbReference type="SMART" id="SM00066">
    <property type="entry name" value="GAL4"/>
    <property type="match status" value="2"/>
</dbReference>
<proteinExistence type="predicted"/>
<dbReference type="PANTHER" id="PTHR37534:SF46">
    <property type="entry name" value="ZN(II)2CYS6 TRANSCRIPTION FACTOR (EUROFUNG)"/>
    <property type="match status" value="1"/>
</dbReference>
<evidence type="ECO:0000256" key="1">
    <source>
        <dbReference type="ARBA" id="ARBA00004123"/>
    </source>
</evidence>
<evidence type="ECO:0000313" key="6">
    <source>
        <dbReference type="Proteomes" id="UP000663840"/>
    </source>
</evidence>
<feature type="domain" description="Zn(2)-C6 fungal-type" evidence="4">
    <location>
        <begin position="603"/>
        <end position="631"/>
    </location>
</feature>
<dbReference type="Pfam" id="PF00172">
    <property type="entry name" value="Zn_clus"/>
    <property type="match status" value="1"/>
</dbReference>
<evidence type="ECO:0000256" key="3">
    <source>
        <dbReference type="SAM" id="MobiDB-lite"/>
    </source>
</evidence>
<name>A0A8H3A1K7_9AGAM</name>
<feature type="region of interest" description="Disordered" evidence="3">
    <location>
        <begin position="671"/>
        <end position="692"/>
    </location>
</feature>
<evidence type="ECO:0000313" key="5">
    <source>
        <dbReference type="EMBL" id="CAE6377949.1"/>
    </source>
</evidence>
<dbReference type="GO" id="GO:0008270">
    <property type="term" value="F:zinc ion binding"/>
    <property type="evidence" value="ECO:0007669"/>
    <property type="project" value="InterPro"/>
</dbReference>
<dbReference type="PANTHER" id="PTHR37534">
    <property type="entry name" value="TRANSCRIPTIONAL ACTIVATOR PROTEIN UGA3"/>
    <property type="match status" value="1"/>
</dbReference>
<accession>A0A8H3A1K7</accession>
<evidence type="ECO:0000259" key="4">
    <source>
        <dbReference type="PROSITE" id="PS50048"/>
    </source>
</evidence>
<comment type="subcellular location">
    <subcellularLocation>
        <location evidence="1">Nucleus</location>
    </subcellularLocation>
</comment>
<dbReference type="CDD" id="cd00067">
    <property type="entry name" value="GAL4"/>
    <property type="match status" value="2"/>
</dbReference>
<dbReference type="EMBL" id="CAJMWR010000446">
    <property type="protein sequence ID" value="CAE6377949.1"/>
    <property type="molecule type" value="Genomic_DNA"/>
</dbReference>
<dbReference type="AlphaFoldDB" id="A0A8H3A1K7"/>
<gene>
    <name evidence="5" type="ORF">RDB_LOCUS23375</name>
</gene>
<dbReference type="Gene3D" id="4.10.240.10">
    <property type="entry name" value="Zn(2)-C6 fungal-type DNA-binding domain"/>
    <property type="match status" value="1"/>
</dbReference>
<dbReference type="InterPro" id="IPR036864">
    <property type="entry name" value="Zn2-C6_fun-type_DNA-bd_sf"/>
</dbReference>
<dbReference type="Pfam" id="PF11951">
    <property type="entry name" value="Fungal_trans_2"/>
    <property type="match status" value="1"/>
</dbReference>
<dbReference type="SUPFAM" id="SSF57701">
    <property type="entry name" value="Zn2/Cys6 DNA-binding domain"/>
    <property type="match status" value="2"/>
</dbReference>
<dbReference type="Proteomes" id="UP000663840">
    <property type="component" value="Unassembled WGS sequence"/>
</dbReference>
<evidence type="ECO:0000256" key="2">
    <source>
        <dbReference type="ARBA" id="ARBA00023242"/>
    </source>
</evidence>
<keyword evidence="2" id="KW-0539">Nucleus</keyword>
<comment type="caution">
    <text evidence="5">The sequence shown here is derived from an EMBL/GenBank/DDBJ whole genome shotgun (WGS) entry which is preliminary data.</text>
</comment>
<dbReference type="InterPro" id="IPR021858">
    <property type="entry name" value="Fun_TF"/>
</dbReference>